<dbReference type="Proteomes" id="UP000256964">
    <property type="component" value="Unassembled WGS sequence"/>
</dbReference>
<proteinExistence type="predicted"/>
<name>A0A371D4A0_9APHY</name>
<sequence>MSTTTSSPSVSPASTPAAPPPSSNPSPTTRRAREPEDDGSVPEDDADTPRRKKARKPKKDTSFTAAGAAVGMMGDLFRDFQAILDFGLQFIPDTPQETMSSRDRKYLALYRHALSAAPDIVDEIAKRGPTGTTTLARELETGRSGVRGVDIHNIKKAVLTWNRYEPLILPEAKSVRGFNHPECGRLLCPPTYNWSDPEIRKALQNGSRKYPLGAKNWPRVLWLDEEFNRENPMDGFMRNRRLILTGRYSLLGPTACNASGTSKIPTKKPKAKIHRIRSISPAFIAYTAVIIHFSLYSQESFGDGATPGTFPYQAFYQSLVRYIEDTMPDNERSELVAWWTTQIFGYLEDEPSDIESGAEDLTVMGLMKKHAAARITRVTMATASG</sequence>
<feature type="compositionally biased region" description="Low complexity" evidence="1">
    <location>
        <begin position="1"/>
        <end position="16"/>
    </location>
</feature>
<evidence type="ECO:0000313" key="3">
    <source>
        <dbReference type="Proteomes" id="UP000256964"/>
    </source>
</evidence>
<feature type="region of interest" description="Disordered" evidence="1">
    <location>
        <begin position="1"/>
        <end position="61"/>
    </location>
</feature>
<evidence type="ECO:0000256" key="1">
    <source>
        <dbReference type="SAM" id="MobiDB-lite"/>
    </source>
</evidence>
<keyword evidence="3" id="KW-1185">Reference proteome</keyword>
<accession>A0A371D4A0</accession>
<dbReference type="EMBL" id="KZ857419">
    <property type="protein sequence ID" value="RDX47355.1"/>
    <property type="molecule type" value="Genomic_DNA"/>
</dbReference>
<protein>
    <submittedName>
        <fullName evidence="2">Uncharacterized protein</fullName>
    </submittedName>
</protein>
<dbReference type="OrthoDB" id="3160134at2759"/>
<reference evidence="2 3" key="1">
    <citation type="journal article" date="2018" name="Biotechnol. Biofuels">
        <title>Integrative visual omics of the white-rot fungus Polyporus brumalis exposes the biotechnological potential of its oxidative enzymes for delignifying raw plant biomass.</title>
        <authorList>
            <person name="Miyauchi S."/>
            <person name="Rancon A."/>
            <person name="Drula E."/>
            <person name="Hage H."/>
            <person name="Chaduli D."/>
            <person name="Favel A."/>
            <person name="Grisel S."/>
            <person name="Henrissat B."/>
            <person name="Herpoel-Gimbert I."/>
            <person name="Ruiz-Duenas F.J."/>
            <person name="Chevret D."/>
            <person name="Hainaut M."/>
            <person name="Lin J."/>
            <person name="Wang M."/>
            <person name="Pangilinan J."/>
            <person name="Lipzen A."/>
            <person name="Lesage-Meessen L."/>
            <person name="Navarro D."/>
            <person name="Riley R."/>
            <person name="Grigoriev I.V."/>
            <person name="Zhou S."/>
            <person name="Raouche S."/>
            <person name="Rosso M.N."/>
        </authorList>
    </citation>
    <scope>NUCLEOTIDE SEQUENCE [LARGE SCALE GENOMIC DNA]</scope>
    <source>
        <strain evidence="2 3">BRFM 1820</strain>
    </source>
</reference>
<organism evidence="2 3">
    <name type="scientific">Lentinus brumalis</name>
    <dbReference type="NCBI Taxonomy" id="2498619"/>
    <lineage>
        <taxon>Eukaryota</taxon>
        <taxon>Fungi</taxon>
        <taxon>Dikarya</taxon>
        <taxon>Basidiomycota</taxon>
        <taxon>Agaricomycotina</taxon>
        <taxon>Agaricomycetes</taxon>
        <taxon>Polyporales</taxon>
        <taxon>Polyporaceae</taxon>
        <taxon>Lentinus</taxon>
    </lineage>
</organism>
<dbReference type="InterPro" id="IPR046521">
    <property type="entry name" value="DUF6698"/>
</dbReference>
<gene>
    <name evidence="2" type="ORF">OH76DRAFT_1526069</name>
</gene>
<feature type="compositionally biased region" description="Acidic residues" evidence="1">
    <location>
        <begin position="35"/>
        <end position="46"/>
    </location>
</feature>
<evidence type="ECO:0000313" key="2">
    <source>
        <dbReference type="EMBL" id="RDX47355.1"/>
    </source>
</evidence>
<dbReference type="STRING" id="139420.A0A371D4A0"/>
<dbReference type="Pfam" id="PF20414">
    <property type="entry name" value="DUF6698"/>
    <property type="match status" value="1"/>
</dbReference>
<dbReference type="AlphaFoldDB" id="A0A371D4A0"/>